<evidence type="ECO:0000313" key="2">
    <source>
        <dbReference type="Proteomes" id="UP001148662"/>
    </source>
</evidence>
<keyword evidence="2" id="KW-1185">Reference proteome</keyword>
<proteinExistence type="predicted"/>
<gene>
    <name evidence="1" type="ORF">NM688_g8431</name>
</gene>
<reference evidence="1" key="1">
    <citation type="submission" date="2022-07" db="EMBL/GenBank/DDBJ databases">
        <title>Genome Sequence of Phlebia brevispora.</title>
        <authorList>
            <person name="Buettner E."/>
        </authorList>
    </citation>
    <scope>NUCLEOTIDE SEQUENCE</scope>
    <source>
        <strain evidence="1">MPL23</strain>
    </source>
</reference>
<protein>
    <submittedName>
        <fullName evidence="1">Uncharacterized protein</fullName>
    </submittedName>
</protein>
<name>A0ACC1RTE8_9APHY</name>
<sequence length="964" mass="105288">MPSQPKSLKPSSKPPGRDIRGFFGGRGTPSTSAMQAHSSPSRTAVNGTVRSKAIVISDDEDMSPTSVKPKQMIVEPVKTKSERVMDEDDVIPAPKPSLKRKKPSALISSDEEEDPKPTPPRKKAAVSAPVRARTNGTSTKEKPKPTPKATKPRASRGTKKKKPDDDFIVSDDDEDEDFVEDDDDDEPLIRPPKAKHATKSAPKPPAKTPAKSAAAKTSTPPKSNDGGSTAKSKDVDDGKPKPKFNWAARAAKLAGGPSAPGSKQVPSPRDPNCLAGLAFVFTGELSAFSRDEAIDLAKRFGGRVVGQPSSRTDYVVLGADAGPRKLAAIKKHNLKTLDEDGFLNLIATRVPDVTDPKLKKKIEKEQEAIKEAAKELEKEEKKAVKEHTTNVPLNSQLWTDRYAPRTLKEICGNKGQVEKLQLWLHDWASSLKCGFKKPGKNGMNTFRAVLISGPPGIGKTTSAHLCAKLEGFTPIELNASNARSKKLIENSANISNTSLDGWMSGGHATNAAGVAITDRSCLIMDEVDGMSAGDRGGVGALVTLVKRTKIPIICIANDRGSQKLKPLISNAFNLSFRRPEANAIRSRMLTIAYKEKMKIPANVIDQLVQSSQSDIRQVLNMLSTWKLSNDTMDFDEGKGLAKMNEKYTVLSPFDVTFKMLGPYLFSATARETLNDKMELYFHDPSFIPLFMQENYLKTEPAKVRSDVGPEKALKLLNLMDKAASSISDGDLVDAMIHGPEQQWALMPLHAVCSTIRPASFLYGSGGGYGSPNPICFPGWLGQNSKQGKLNRQLMDIQARIRLKVSADKQELRQHYIPSLFPYIVKPLIDEGANAIDEVIERMDDYFINREDWDTIVELGVDEHRDDRVLKKISTSTKTSFTKKYNARDHPVAFHKAIDLGKAAKKIAAPGPAPDLEEAFEVDEELPEESDEKSTEDDSDISHDSLIKAPKAGPTKGKGKAKAKK</sequence>
<accession>A0ACC1RTE8</accession>
<evidence type="ECO:0000313" key="1">
    <source>
        <dbReference type="EMBL" id="KAJ3525241.1"/>
    </source>
</evidence>
<dbReference type="Proteomes" id="UP001148662">
    <property type="component" value="Unassembled WGS sequence"/>
</dbReference>
<organism evidence="1 2">
    <name type="scientific">Phlebia brevispora</name>
    <dbReference type="NCBI Taxonomy" id="194682"/>
    <lineage>
        <taxon>Eukaryota</taxon>
        <taxon>Fungi</taxon>
        <taxon>Dikarya</taxon>
        <taxon>Basidiomycota</taxon>
        <taxon>Agaricomycotina</taxon>
        <taxon>Agaricomycetes</taxon>
        <taxon>Polyporales</taxon>
        <taxon>Meruliaceae</taxon>
        <taxon>Phlebia</taxon>
    </lineage>
</organism>
<comment type="caution">
    <text evidence="1">The sequence shown here is derived from an EMBL/GenBank/DDBJ whole genome shotgun (WGS) entry which is preliminary data.</text>
</comment>
<dbReference type="EMBL" id="JANHOG010002264">
    <property type="protein sequence ID" value="KAJ3525241.1"/>
    <property type="molecule type" value="Genomic_DNA"/>
</dbReference>